<dbReference type="Proteomes" id="UP001629462">
    <property type="component" value="Unassembled WGS sequence"/>
</dbReference>
<dbReference type="EMBL" id="JAQQDB010000016">
    <property type="protein sequence ID" value="MFM0519460.1"/>
    <property type="molecule type" value="Genomic_DNA"/>
</dbReference>
<accession>A0ABW9CPF5</accession>
<protein>
    <submittedName>
        <fullName evidence="1">Uncharacterized protein</fullName>
    </submittedName>
</protein>
<evidence type="ECO:0000313" key="2">
    <source>
        <dbReference type="Proteomes" id="UP001629462"/>
    </source>
</evidence>
<sequence>MFDRDFEQLRRRFAGGNRLGGDLDRIELCVDLGADRVPIRAHFVERRPVGRLIGRQSAVHRIDAEREKLVVGGIRARQVEEPLIEQIAIEGF</sequence>
<comment type="caution">
    <text evidence="1">The sequence shown here is derived from an EMBL/GenBank/DDBJ whole genome shotgun (WGS) entry which is preliminary data.</text>
</comment>
<gene>
    <name evidence="1" type="ORF">PQR08_18695</name>
</gene>
<organism evidence="1 2">
    <name type="scientific">Caballeronia jiangsuensis</name>
    <dbReference type="NCBI Taxonomy" id="1458357"/>
    <lineage>
        <taxon>Bacteria</taxon>
        <taxon>Pseudomonadati</taxon>
        <taxon>Pseudomonadota</taxon>
        <taxon>Betaproteobacteria</taxon>
        <taxon>Burkholderiales</taxon>
        <taxon>Burkholderiaceae</taxon>
        <taxon>Caballeronia</taxon>
    </lineage>
</organism>
<keyword evidence="2" id="KW-1185">Reference proteome</keyword>
<reference evidence="1 2" key="1">
    <citation type="journal article" date="2024" name="Chem. Sci.">
        <title>Discovery of megapolipeptins by genome mining of a Burkholderiales bacteria collection.</title>
        <authorList>
            <person name="Paulo B.S."/>
            <person name="Recchia M.J.J."/>
            <person name="Lee S."/>
            <person name="Fergusson C.H."/>
            <person name="Romanowski S.B."/>
            <person name="Hernandez A."/>
            <person name="Krull N."/>
            <person name="Liu D.Y."/>
            <person name="Cavanagh H."/>
            <person name="Bos A."/>
            <person name="Gray C.A."/>
            <person name="Murphy B.T."/>
            <person name="Linington R.G."/>
            <person name="Eustaquio A.S."/>
        </authorList>
    </citation>
    <scope>NUCLEOTIDE SEQUENCE [LARGE SCALE GENOMIC DNA]</scope>
    <source>
        <strain evidence="1 2">RL17-374-BIF-D</strain>
    </source>
</reference>
<proteinExistence type="predicted"/>
<evidence type="ECO:0000313" key="1">
    <source>
        <dbReference type="EMBL" id="MFM0519460.1"/>
    </source>
</evidence>
<name>A0ABW9CPF5_9BURK</name>